<proteinExistence type="predicted"/>
<protein>
    <submittedName>
        <fullName evidence="2">Uncharacterized protein</fullName>
    </submittedName>
</protein>
<evidence type="ECO:0000313" key="2">
    <source>
        <dbReference type="EMBL" id="EIJ81369.1"/>
    </source>
</evidence>
<evidence type="ECO:0000313" key="3">
    <source>
        <dbReference type="Proteomes" id="UP000010523"/>
    </source>
</evidence>
<organism evidence="2 3">
    <name type="scientific">Bacillus methanolicus PB1</name>
    <dbReference type="NCBI Taxonomy" id="997296"/>
    <lineage>
        <taxon>Bacteria</taxon>
        <taxon>Bacillati</taxon>
        <taxon>Bacillota</taxon>
        <taxon>Bacilli</taxon>
        <taxon>Bacillales</taxon>
        <taxon>Bacillaceae</taxon>
        <taxon>Bacillus</taxon>
    </lineage>
</organism>
<dbReference type="RefSeq" id="WP_003350047.1">
    <property type="nucleotide sequence ID" value="NZ_AFEU01000001.1"/>
</dbReference>
<dbReference type="AlphaFoldDB" id="I3E4E8"/>
<feature type="compositionally biased region" description="Basic residues" evidence="1">
    <location>
        <begin position="19"/>
        <end position="28"/>
    </location>
</feature>
<dbReference type="PATRIC" id="fig|997296.3.peg.131"/>
<evidence type="ECO:0000256" key="1">
    <source>
        <dbReference type="SAM" id="MobiDB-lite"/>
    </source>
</evidence>
<gene>
    <name evidence="2" type="ORF">PB1_00450</name>
</gene>
<feature type="compositionally biased region" description="Polar residues" evidence="1">
    <location>
        <begin position="58"/>
        <end position="67"/>
    </location>
</feature>
<keyword evidence="3" id="KW-1185">Reference proteome</keyword>
<dbReference type="EMBL" id="AFEU01000001">
    <property type="protein sequence ID" value="EIJ81369.1"/>
    <property type="molecule type" value="Genomic_DNA"/>
</dbReference>
<sequence length="156" mass="17765">MGKDYEIEYKKITKELRHGRPHRRHVRRRESDSSTNILKRLPGSPLQKFSEPADESSNRAPSWHQSLSKKICEEITERLAEFPIQINLYLTITQNQNPEQTTINDVQRSAVALKDSNAVENAISSAIAQDKSQSSKKDKALDDTTSSSDVDQETKR</sequence>
<feature type="compositionally biased region" description="Basic and acidic residues" evidence="1">
    <location>
        <begin position="133"/>
        <end position="142"/>
    </location>
</feature>
<reference evidence="2 3" key="1">
    <citation type="journal article" date="2012" name="Appl. Environ. Microbiol.">
        <title>Genome Sequence of Thermotolerant Bacillus methanolicus: Features and Regulation Related to Methylotrophy and Production of L-Lysine and L-Glutamate from Methanol.</title>
        <authorList>
            <person name="Heggeset T.M."/>
            <person name="Krog A."/>
            <person name="Balzer S."/>
            <person name="Wentzel A."/>
            <person name="Ellingsen T.E."/>
            <person name="Brautaset T."/>
        </authorList>
    </citation>
    <scope>NUCLEOTIDE SEQUENCE [LARGE SCALE GENOMIC DNA]</scope>
    <source>
        <strain evidence="2 3">PB1</strain>
    </source>
</reference>
<accession>I3E4E8</accession>
<dbReference type="Proteomes" id="UP000010523">
    <property type="component" value="Unassembled WGS sequence"/>
</dbReference>
<feature type="region of interest" description="Disordered" evidence="1">
    <location>
        <begin position="16"/>
        <end position="67"/>
    </location>
</feature>
<name>I3E4E8_BACMT</name>
<feature type="region of interest" description="Disordered" evidence="1">
    <location>
        <begin position="125"/>
        <end position="156"/>
    </location>
</feature>
<comment type="caution">
    <text evidence="2">The sequence shown here is derived from an EMBL/GenBank/DDBJ whole genome shotgun (WGS) entry which is preliminary data.</text>
</comment>